<proteinExistence type="predicted"/>
<keyword evidence="4" id="KW-0479">Metal-binding</keyword>
<dbReference type="SUPFAM" id="SSF51726">
    <property type="entry name" value="UROD/MetE-like"/>
    <property type="match status" value="1"/>
</dbReference>
<dbReference type="Gene3D" id="3.20.20.210">
    <property type="match status" value="1"/>
</dbReference>
<dbReference type="InterPro" id="IPR006360">
    <property type="entry name" value="Mtase_MtaA_CmuA"/>
</dbReference>
<dbReference type="Proteomes" id="UP001303587">
    <property type="component" value="Chromosome"/>
</dbReference>
<comment type="cofactor">
    <cofactor evidence="1">
        <name>Zn(2+)</name>
        <dbReference type="ChEBI" id="CHEBI:29105"/>
    </cofactor>
</comment>
<evidence type="ECO:0000256" key="3">
    <source>
        <dbReference type="ARBA" id="ARBA00022679"/>
    </source>
</evidence>
<dbReference type="NCBIfam" id="NF004889">
    <property type="entry name" value="PRK06252.1"/>
    <property type="match status" value="1"/>
</dbReference>
<keyword evidence="6" id="KW-0484">Methanogenesis</keyword>
<dbReference type="NCBIfam" id="NF040654">
    <property type="entry name" value="MtaA_Meth"/>
    <property type="match status" value="1"/>
</dbReference>
<organism evidence="8 9">
    <name type="scientific">Methanolapillus millepedarum</name>
    <dbReference type="NCBI Taxonomy" id="3028296"/>
    <lineage>
        <taxon>Archaea</taxon>
        <taxon>Methanobacteriati</taxon>
        <taxon>Methanobacteriota</taxon>
        <taxon>Stenosarchaea group</taxon>
        <taxon>Methanomicrobia</taxon>
        <taxon>Methanosarcinales</taxon>
        <taxon>Methanosarcinaceae</taxon>
        <taxon>Methanolapillus</taxon>
    </lineage>
</organism>
<dbReference type="NCBIfam" id="TIGR01463">
    <property type="entry name" value="mtaA_cmuA"/>
    <property type="match status" value="1"/>
</dbReference>
<dbReference type="AlphaFoldDB" id="A0AA96ZUE6"/>
<evidence type="ECO:0000256" key="1">
    <source>
        <dbReference type="ARBA" id="ARBA00001947"/>
    </source>
</evidence>
<dbReference type="GO" id="GO:0004853">
    <property type="term" value="F:uroporphyrinogen decarboxylase activity"/>
    <property type="evidence" value="ECO:0007669"/>
    <property type="project" value="UniProtKB-EC"/>
</dbReference>
<evidence type="ECO:0000256" key="6">
    <source>
        <dbReference type="ARBA" id="ARBA00022994"/>
    </source>
</evidence>
<dbReference type="GO" id="GO:0015948">
    <property type="term" value="P:methanogenesis"/>
    <property type="evidence" value="ECO:0007669"/>
    <property type="project" value="UniProtKB-KW"/>
</dbReference>
<dbReference type="InterPro" id="IPR038071">
    <property type="entry name" value="UROD/MetE-like_sf"/>
</dbReference>
<keyword evidence="3" id="KW-0808">Transferase</keyword>
<protein>
    <submittedName>
        <fullName evidence="8">Uroporphyrinogen decarboxylase</fullName>
        <ecNumber evidence="8">4.1.1.37</ecNumber>
    </submittedName>
</protein>
<keyword evidence="5" id="KW-0862">Zinc</keyword>
<evidence type="ECO:0000256" key="4">
    <source>
        <dbReference type="ARBA" id="ARBA00022723"/>
    </source>
</evidence>
<evidence type="ECO:0000313" key="8">
    <source>
        <dbReference type="EMBL" id="WNY25655.1"/>
    </source>
</evidence>
<evidence type="ECO:0000256" key="2">
    <source>
        <dbReference type="ARBA" id="ARBA00022603"/>
    </source>
</evidence>
<accession>A0AA96ZUE6</accession>
<feature type="domain" description="Uroporphyrinogen decarboxylase (URO-D)" evidence="7">
    <location>
        <begin position="2"/>
        <end position="335"/>
    </location>
</feature>
<evidence type="ECO:0000256" key="5">
    <source>
        <dbReference type="ARBA" id="ARBA00022833"/>
    </source>
</evidence>
<reference evidence="8 9" key="1">
    <citation type="submission" date="2023-07" db="EMBL/GenBank/DDBJ databases">
        <title>Closed genoem sequence of Methanosarcinaceae archaeon Ac7.</title>
        <authorList>
            <person name="Poehlein A."/>
            <person name="Protasov E."/>
            <person name="Platt K."/>
            <person name="Reeh H."/>
            <person name="Daniel R."/>
            <person name="Brune A."/>
        </authorList>
    </citation>
    <scope>NUCLEOTIDE SEQUENCE [LARGE SCALE GENOMIC DNA]</scope>
    <source>
        <strain evidence="8 9">Ac7</strain>
    </source>
</reference>
<evidence type="ECO:0000259" key="7">
    <source>
        <dbReference type="Pfam" id="PF01208"/>
    </source>
</evidence>
<name>A0AA96ZUE6_9EURY</name>
<keyword evidence="2" id="KW-0489">Methyltransferase</keyword>
<dbReference type="GO" id="GO:0006730">
    <property type="term" value="P:one-carbon metabolic process"/>
    <property type="evidence" value="ECO:0007669"/>
    <property type="project" value="InterPro"/>
</dbReference>
<gene>
    <name evidence="8" type="primary">hemE_3</name>
    <name evidence="8" type="ORF">MsAc7_12080</name>
</gene>
<keyword evidence="9" id="KW-1185">Reference proteome</keyword>
<dbReference type="EC" id="4.1.1.37" evidence="8"/>
<dbReference type="EMBL" id="CP131060">
    <property type="protein sequence ID" value="WNY25655.1"/>
    <property type="molecule type" value="Genomic_DNA"/>
</dbReference>
<keyword evidence="8" id="KW-0456">Lyase</keyword>
<dbReference type="InterPro" id="IPR052024">
    <property type="entry name" value="Methanogen_methyltrans"/>
</dbReference>
<dbReference type="Pfam" id="PF01208">
    <property type="entry name" value="URO-D"/>
    <property type="match status" value="1"/>
</dbReference>
<dbReference type="GO" id="GO:0032259">
    <property type="term" value="P:methylation"/>
    <property type="evidence" value="ECO:0007669"/>
    <property type="project" value="UniProtKB-KW"/>
</dbReference>
<evidence type="ECO:0000313" key="9">
    <source>
        <dbReference type="Proteomes" id="UP001303587"/>
    </source>
</evidence>
<dbReference type="GO" id="GO:0008168">
    <property type="term" value="F:methyltransferase activity"/>
    <property type="evidence" value="ECO:0007669"/>
    <property type="project" value="UniProtKB-KW"/>
</dbReference>
<sequence length="339" mass="36904">MKERFIRSVKMEPVDKVPVLSITQTGTVDLMNLSKAFWPKAHYNPEEMAALAVAGHTFVGFEAVRYPFSLLELPEAFGCTMSEGTFDSQPHQLDFPVKKKEDVSKLNLPDLSKCRGVSVVLEATRLIQKRLDGGNDDIPLIAGALGPAALASCVCGVHNYLRWCIQEPDLLSELMVLCAGVCAEYTNMLYDADVDGVLLVDSEAGPDLFPPPLFESMVLPVYKNLTQKIRGLSLLHMCGDATAILEPMAKSGFQGISIEEKTNMADASKLIGNQVCLIGNVSPARTLLLGTPDTVKKEAKQCLADGTRMLSPGCGIAPRTPLENLKAFVAARDEYYLEH</sequence>
<dbReference type="GO" id="GO:0006779">
    <property type="term" value="P:porphyrin-containing compound biosynthetic process"/>
    <property type="evidence" value="ECO:0007669"/>
    <property type="project" value="InterPro"/>
</dbReference>
<dbReference type="PANTHER" id="PTHR47099:SF1">
    <property type="entry name" value="METHYLCOBAMIDE:COM METHYLTRANSFERASE MTBA"/>
    <property type="match status" value="1"/>
</dbReference>
<dbReference type="InterPro" id="IPR000257">
    <property type="entry name" value="Uroporphyrinogen_deCOase"/>
</dbReference>
<dbReference type="PANTHER" id="PTHR47099">
    <property type="entry name" value="METHYLCOBAMIDE:COM METHYLTRANSFERASE MTBA"/>
    <property type="match status" value="1"/>
</dbReference>
<dbReference type="GO" id="GO:0046872">
    <property type="term" value="F:metal ion binding"/>
    <property type="evidence" value="ECO:0007669"/>
    <property type="project" value="UniProtKB-KW"/>
</dbReference>